<keyword evidence="6" id="KW-0460">Magnesium</keyword>
<dbReference type="Proteomes" id="UP001597215">
    <property type="component" value="Unassembled WGS sequence"/>
</dbReference>
<evidence type="ECO:0000256" key="4">
    <source>
        <dbReference type="ARBA" id="ARBA00022723"/>
    </source>
</evidence>
<keyword evidence="2" id="KW-1277">Toxin-antitoxin system</keyword>
<dbReference type="EMBL" id="JBHUEL010000008">
    <property type="protein sequence ID" value="MFD1766910.1"/>
    <property type="molecule type" value="Genomic_DNA"/>
</dbReference>
<keyword evidence="3" id="KW-0540">Nuclease</keyword>
<keyword evidence="5" id="KW-0378">Hydrolase</keyword>
<dbReference type="Pfam" id="PF01850">
    <property type="entry name" value="PIN"/>
    <property type="match status" value="1"/>
</dbReference>
<comment type="similarity">
    <text evidence="7">Belongs to the PINc/VapC protein family.</text>
</comment>
<sequence>MAGCERPDAAQKEIKSHVSERFFDTNIIIDMLHNRPAAWAEVRSVTRAWISRITWIEVMSGVPDEATKETEEFLRLFAMCEIDEEIGRRAAALRHQRKSLKSSDAIILASAQVSGRILVTRNTKDFPAEMPGIRVPYKAPKETK</sequence>
<comment type="caution">
    <text evidence="9">The sequence shown here is derived from an EMBL/GenBank/DDBJ whole genome shotgun (WGS) entry which is preliminary data.</text>
</comment>
<dbReference type="Gene3D" id="3.40.50.1010">
    <property type="entry name" value="5'-nuclease"/>
    <property type="match status" value="1"/>
</dbReference>
<proteinExistence type="inferred from homology"/>
<dbReference type="InterPro" id="IPR002716">
    <property type="entry name" value="PIN_dom"/>
</dbReference>
<evidence type="ECO:0000256" key="2">
    <source>
        <dbReference type="ARBA" id="ARBA00022649"/>
    </source>
</evidence>
<evidence type="ECO:0000256" key="5">
    <source>
        <dbReference type="ARBA" id="ARBA00022801"/>
    </source>
</evidence>
<feature type="domain" description="PIN" evidence="8">
    <location>
        <begin position="22"/>
        <end position="124"/>
    </location>
</feature>
<evidence type="ECO:0000256" key="7">
    <source>
        <dbReference type="ARBA" id="ARBA00038093"/>
    </source>
</evidence>
<name>A0ABW4MDE7_9SPHN</name>
<dbReference type="PANTHER" id="PTHR33653:SF1">
    <property type="entry name" value="RIBONUCLEASE VAPC2"/>
    <property type="match status" value="1"/>
</dbReference>
<dbReference type="InterPro" id="IPR029060">
    <property type="entry name" value="PIN-like_dom_sf"/>
</dbReference>
<reference evidence="10" key="1">
    <citation type="journal article" date="2019" name="Int. J. Syst. Evol. Microbiol.">
        <title>The Global Catalogue of Microorganisms (GCM) 10K type strain sequencing project: providing services to taxonomists for standard genome sequencing and annotation.</title>
        <authorList>
            <consortium name="The Broad Institute Genomics Platform"/>
            <consortium name="The Broad Institute Genome Sequencing Center for Infectious Disease"/>
            <person name="Wu L."/>
            <person name="Ma J."/>
        </authorList>
    </citation>
    <scope>NUCLEOTIDE SEQUENCE [LARGE SCALE GENOMIC DNA]</scope>
    <source>
        <strain evidence="10">CGMCC 1.12449</strain>
    </source>
</reference>
<dbReference type="InterPro" id="IPR050556">
    <property type="entry name" value="Type_II_TA_system_RNase"/>
</dbReference>
<evidence type="ECO:0000259" key="8">
    <source>
        <dbReference type="Pfam" id="PF01850"/>
    </source>
</evidence>
<evidence type="ECO:0000256" key="1">
    <source>
        <dbReference type="ARBA" id="ARBA00001946"/>
    </source>
</evidence>
<gene>
    <name evidence="9" type="ORF">ACFSAG_08650</name>
</gene>
<protein>
    <submittedName>
        <fullName evidence="9">Type II toxin-antitoxin system VapC family toxin</fullName>
    </submittedName>
</protein>
<organism evidence="9 10">
    <name type="scientific">Sphingorhabdus buctiana</name>
    <dbReference type="NCBI Taxonomy" id="1508805"/>
    <lineage>
        <taxon>Bacteria</taxon>
        <taxon>Pseudomonadati</taxon>
        <taxon>Pseudomonadota</taxon>
        <taxon>Alphaproteobacteria</taxon>
        <taxon>Sphingomonadales</taxon>
        <taxon>Sphingomonadaceae</taxon>
        <taxon>Sphingorhabdus</taxon>
    </lineage>
</organism>
<keyword evidence="4" id="KW-0479">Metal-binding</keyword>
<dbReference type="RefSeq" id="WP_381513587.1">
    <property type="nucleotide sequence ID" value="NZ_JBHUEL010000008.1"/>
</dbReference>
<evidence type="ECO:0000313" key="10">
    <source>
        <dbReference type="Proteomes" id="UP001597215"/>
    </source>
</evidence>
<comment type="cofactor">
    <cofactor evidence="1">
        <name>Mg(2+)</name>
        <dbReference type="ChEBI" id="CHEBI:18420"/>
    </cofactor>
</comment>
<dbReference type="PANTHER" id="PTHR33653">
    <property type="entry name" value="RIBONUCLEASE VAPC2"/>
    <property type="match status" value="1"/>
</dbReference>
<evidence type="ECO:0000256" key="6">
    <source>
        <dbReference type="ARBA" id="ARBA00022842"/>
    </source>
</evidence>
<evidence type="ECO:0000256" key="3">
    <source>
        <dbReference type="ARBA" id="ARBA00022722"/>
    </source>
</evidence>
<keyword evidence="10" id="KW-1185">Reference proteome</keyword>
<dbReference type="CDD" id="cd18737">
    <property type="entry name" value="PIN_VapC4-5_FitB-like"/>
    <property type="match status" value="1"/>
</dbReference>
<accession>A0ABW4MDE7</accession>
<dbReference type="SUPFAM" id="SSF88723">
    <property type="entry name" value="PIN domain-like"/>
    <property type="match status" value="1"/>
</dbReference>
<evidence type="ECO:0000313" key="9">
    <source>
        <dbReference type="EMBL" id="MFD1766910.1"/>
    </source>
</evidence>